<dbReference type="InterPro" id="IPR050109">
    <property type="entry name" value="HTH-type_TetR-like_transc_reg"/>
</dbReference>
<dbReference type="PRINTS" id="PR00455">
    <property type="entry name" value="HTHTETR"/>
</dbReference>
<dbReference type="InterPro" id="IPR001647">
    <property type="entry name" value="HTH_TetR"/>
</dbReference>
<evidence type="ECO:0000313" key="4">
    <source>
        <dbReference type="EMBL" id="EQA44810.1"/>
    </source>
</evidence>
<dbReference type="OrthoDB" id="6430772at2"/>
<name>T0F0Y2_9LEPT</name>
<dbReference type="GO" id="GO:0003700">
    <property type="term" value="F:DNA-binding transcription factor activity"/>
    <property type="evidence" value="ECO:0007669"/>
    <property type="project" value="TreeGrafter"/>
</dbReference>
<dbReference type="Pfam" id="PF00440">
    <property type="entry name" value="TetR_N"/>
    <property type="match status" value="1"/>
</dbReference>
<feature type="domain" description="HTH tetR-type" evidence="3">
    <location>
        <begin position="41"/>
        <end position="101"/>
    </location>
</feature>
<dbReference type="Gene3D" id="1.10.357.10">
    <property type="entry name" value="Tetracycline Repressor, domain 2"/>
    <property type="match status" value="1"/>
</dbReference>
<evidence type="ECO:0000256" key="1">
    <source>
        <dbReference type="ARBA" id="ARBA00023125"/>
    </source>
</evidence>
<dbReference type="RefSeq" id="WP_010571204.1">
    <property type="nucleotide sequence ID" value="NZ_AHMO02000008.1"/>
</dbReference>
<dbReference type="InterPro" id="IPR009057">
    <property type="entry name" value="Homeodomain-like_sf"/>
</dbReference>
<dbReference type="GO" id="GO:0000976">
    <property type="term" value="F:transcription cis-regulatory region binding"/>
    <property type="evidence" value="ECO:0007669"/>
    <property type="project" value="TreeGrafter"/>
</dbReference>
<organism evidence="4 5">
    <name type="scientific">Leptospira broomii serovar Hurstbridge str. 5399</name>
    <dbReference type="NCBI Taxonomy" id="1049789"/>
    <lineage>
        <taxon>Bacteria</taxon>
        <taxon>Pseudomonadati</taxon>
        <taxon>Spirochaetota</taxon>
        <taxon>Spirochaetia</taxon>
        <taxon>Leptospirales</taxon>
        <taxon>Leptospiraceae</taxon>
        <taxon>Leptospira</taxon>
    </lineage>
</organism>
<evidence type="ECO:0000256" key="2">
    <source>
        <dbReference type="PROSITE-ProRule" id="PRU00335"/>
    </source>
</evidence>
<protein>
    <submittedName>
        <fullName evidence="4">Transcriptional regulator, TetR family</fullName>
    </submittedName>
</protein>
<accession>T0F0Y2</accession>
<dbReference type="PANTHER" id="PTHR30055:SF207">
    <property type="entry name" value="HTH-TYPE TRANSCRIPTIONAL REPRESSOR FATR"/>
    <property type="match status" value="1"/>
</dbReference>
<evidence type="ECO:0000313" key="5">
    <source>
        <dbReference type="Proteomes" id="UP000015454"/>
    </source>
</evidence>
<sequence>MKDKNIAEVYHYYLDNGSAEKETSSSVRGRENLIGRDFPLRKSKERIIAAALQLFSEKGFFETHIPDIALRAKIGVGTIYRNFRNKDHLFNESFRKCLSDFLSFLEREIGDHSDRREKFFLLWTGISSFSKERPSEFFFLNRFFSSAHLDTESLADFLRLKFKLAVYFRSDYADDFSDTCASLVIGSFLGLVRLQSDESGFPDQRIIRRAAEILWSGLSQMNSLDESQITRSEGVDQNID</sequence>
<dbReference type="EMBL" id="AHMO02000008">
    <property type="protein sequence ID" value="EQA44810.1"/>
    <property type="molecule type" value="Genomic_DNA"/>
</dbReference>
<dbReference type="PROSITE" id="PS50977">
    <property type="entry name" value="HTH_TETR_2"/>
    <property type="match status" value="1"/>
</dbReference>
<feature type="DNA-binding region" description="H-T-H motif" evidence="2">
    <location>
        <begin position="64"/>
        <end position="83"/>
    </location>
</feature>
<dbReference type="SUPFAM" id="SSF46689">
    <property type="entry name" value="Homeodomain-like"/>
    <property type="match status" value="1"/>
</dbReference>
<dbReference type="STRING" id="1049789.LEP1GSC050_3034"/>
<reference evidence="4" key="1">
    <citation type="submission" date="2013-05" db="EMBL/GenBank/DDBJ databases">
        <authorList>
            <person name="Harkins D.M."/>
            <person name="Durkin A.S."/>
            <person name="Brinkac L.M."/>
            <person name="Haft D.H."/>
            <person name="Selengut J.D."/>
            <person name="Sanka R."/>
            <person name="DePew J."/>
            <person name="Purushe J."/>
            <person name="Hartskeerl R.A."/>
            <person name="Ahmed A."/>
            <person name="van der Linden H."/>
            <person name="Goris M.G.A."/>
            <person name="Vinetz J.M."/>
            <person name="Sutton G.G."/>
            <person name="Nierman W.C."/>
            <person name="Fouts D.E."/>
        </authorList>
    </citation>
    <scope>NUCLEOTIDE SEQUENCE [LARGE SCALE GENOMIC DNA]</scope>
    <source>
        <strain evidence="4">5399</strain>
    </source>
</reference>
<dbReference type="PANTHER" id="PTHR30055">
    <property type="entry name" value="HTH-TYPE TRANSCRIPTIONAL REGULATOR RUTR"/>
    <property type="match status" value="1"/>
</dbReference>
<keyword evidence="5" id="KW-1185">Reference proteome</keyword>
<dbReference type="AlphaFoldDB" id="T0F0Y2"/>
<dbReference type="Proteomes" id="UP000015454">
    <property type="component" value="Unassembled WGS sequence"/>
</dbReference>
<comment type="caution">
    <text evidence="4">The sequence shown here is derived from an EMBL/GenBank/DDBJ whole genome shotgun (WGS) entry which is preliminary data.</text>
</comment>
<evidence type="ECO:0000259" key="3">
    <source>
        <dbReference type="PROSITE" id="PS50977"/>
    </source>
</evidence>
<gene>
    <name evidence="4" type="ORF">LEP1GSC050_3034</name>
</gene>
<proteinExistence type="predicted"/>
<keyword evidence="1 2" id="KW-0238">DNA-binding</keyword>